<dbReference type="Pfam" id="PF01797">
    <property type="entry name" value="Y1_Tnp"/>
    <property type="match status" value="1"/>
</dbReference>
<dbReference type="EMBL" id="JANIBJ010000005">
    <property type="protein sequence ID" value="MCQ8103190.1"/>
    <property type="molecule type" value="Genomic_DNA"/>
</dbReference>
<accession>A0ABT1TCL5</accession>
<dbReference type="RefSeq" id="WP_256600872.1">
    <property type="nucleotide sequence ID" value="NZ_JANIBJ010000005.1"/>
</dbReference>
<keyword evidence="3" id="KW-1185">Reference proteome</keyword>
<reference evidence="2 3" key="1">
    <citation type="submission" date="2022-07" db="EMBL/GenBank/DDBJ databases">
        <title>Methylomonas rivi sp. nov., Methylomonas rosea sp. nov., Methylomonas aureus sp. nov. and Methylomonas subterranea sp. nov., four novel methanotrophs isolated from a freshwater creek and the deep terrestrial subsurface.</title>
        <authorList>
            <person name="Abin C."/>
            <person name="Sankaranarayanan K."/>
            <person name="Garner C."/>
            <person name="Sindelar R."/>
            <person name="Kotary K."/>
            <person name="Garner R."/>
            <person name="Barclay S."/>
            <person name="Lawson P."/>
            <person name="Krumholz L."/>
        </authorList>
    </citation>
    <scope>NUCLEOTIDE SEQUENCE [LARGE SCALE GENOMIC DNA]</scope>
    <source>
        <strain evidence="2 3">SURF-2</strain>
    </source>
</reference>
<name>A0ABT1TCL5_9GAMM</name>
<organism evidence="2 3">
    <name type="scientific">Methylomonas subterranea</name>
    <dbReference type="NCBI Taxonomy" id="2952225"/>
    <lineage>
        <taxon>Bacteria</taxon>
        <taxon>Pseudomonadati</taxon>
        <taxon>Pseudomonadota</taxon>
        <taxon>Gammaproteobacteria</taxon>
        <taxon>Methylococcales</taxon>
        <taxon>Methylococcaceae</taxon>
        <taxon>Methylomonas</taxon>
    </lineage>
</organism>
<evidence type="ECO:0000259" key="1">
    <source>
        <dbReference type="Pfam" id="PF01797"/>
    </source>
</evidence>
<dbReference type="SUPFAM" id="SSF143422">
    <property type="entry name" value="Transposase IS200-like"/>
    <property type="match status" value="1"/>
</dbReference>
<sequence>MARPLRLELAGVLYHVTSRGNARNAIYLDDEDRLNWLELFNDVCVRFNWICHAYCLMSNHYHVVVEMLETR</sequence>
<dbReference type="Gene3D" id="3.30.70.1290">
    <property type="entry name" value="Transposase IS200-like"/>
    <property type="match status" value="1"/>
</dbReference>
<dbReference type="InterPro" id="IPR002686">
    <property type="entry name" value="Transposase_17"/>
</dbReference>
<feature type="domain" description="Transposase IS200-like" evidence="1">
    <location>
        <begin position="12"/>
        <end position="67"/>
    </location>
</feature>
<evidence type="ECO:0000313" key="3">
    <source>
        <dbReference type="Proteomes" id="UP001524499"/>
    </source>
</evidence>
<dbReference type="InterPro" id="IPR036515">
    <property type="entry name" value="Transposase_17_sf"/>
</dbReference>
<proteinExistence type="predicted"/>
<dbReference type="PANTHER" id="PTHR34322:SF2">
    <property type="entry name" value="TRANSPOSASE IS200-LIKE DOMAIN-CONTAINING PROTEIN"/>
    <property type="match status" value="1"/>
</dbReference>
<comment type="caution">
    <text evidence="2">The sequence shown here is derived from an EMBL/GenBank/DDBJ whole genome shotgun (WGS) entry which is preliminary data.</text>
</comment>
<gene>
    <name evidence="2" type="ORF">NP590_03635</name>
</gene>
<dbReference type="Proteomes" id="UP001524499">
    <property type="component" value="Unassembled WGS sequence"/>
</dbReference>
<dbReference type="PANTHER" id="PTHR34322">
    <property type="entry name" value="TRANSPOSASE, Y1_TNP DOMAIN-CONTAINING"/>
    <property type="match status" value="1"/>
</dbReference>
<protein>
    <submittedName>
        <fullName evidence="2">Transposase</fullName>
    </submittedName>
</protein>
<evidence type="ECO:0000313" key="2">
    <source>
        <dbReference type="EMBL" id="MCQ8103190.1"/>
    </source>
</evidence>